<protein>
    <submittedName>
        <fullName evidence="1">Uncharacterized protein</fullName>
    </submittedName>
</protein>
<accession>A0ABV9ICX6</accession>
<evidence type="ECO:0000313" key="1">
    <source>
        <dbReference type="EMBL" id="MFC4640153.1"/>
    </source>
</evidence>
<organism evidence="1 2">
    <name type="scientific">Deinococcus hohokamensis</name>
    <dbReference type="NCBI Taxonomy" id="309883"/>
    <lineage>
        <taxon>Bacteria</taxon>
        <taxon>Thermotogati</taxon>
        <taxon>Deinococcota</taxon>
        <taxon>Deinococci</taxon>
        <taxon>Deinococcales</taxon>
        <taxon>Deinococcaceae</taxon>
        <taxon>Deinococcus</taxon>
    </lineage>
</organism>
<dbReference type="RefSeq" id="WP_380063138.1">
    <property type="nucleotide sequence ID" value="NZ_JBHSEI010000015.1"/>
</dbReference>
<gene>
    <name evidence="1" type="ORF">ACFO0D_17635</name>
</gene>
<keyword evidence="2" id="KW-1185">Reference proteome</keyword>
<evidence type="ECO:0000313" key="2">
    <source>
        <dbReference type="Proteomes" id="UP001595952"/>
    </source>
</evidence>
<reference evidence="2" key="1">
    <citation type="journal article" date="2019" name="Int. J. Syst. Evol. Microbiol.">
        <title>The Global Catalogue of Microorganisms (GCM) 10K type strain sequencing project: providing services to taxonomists for standard genome sequencing and annotation.</title>
        <authorList>
            <consortium name="The Broad Institute Genomics Platform"/>
            <consortium name="The Broad Institute Genome Sequencing Center for Infectious Disease"/>
            <person name="Wu L."/>
            <person name="Ma J."/>
        </authorList>
    </citation>
    <scope>NUCLEOTIDE SEQUENCE [LARGE SCALE GENOMIC DNA]</scope>
    <source>
        <strain evidence="2">CCUG 55995</strain>
    </source>
</reference>
<name>A0ABV9ICX6_9DEIO</name>
<comment type="caution">
    <text evidence="1">The sequence shown here is derived from an EMBL/GenBank/DDBJ whole genome shotgun (WGS) entry which is preliminary data.</text>
</comment>
<dbReference type="EMBL" id="JBHSEI010000015">
    <property type="protein sequence ID" value="MFC4640153.1"/>
    <property type="molecule type" value="Genomic_DNA"/>
</dbReference>
<sequence>MPLLFTAPDSWSGMAFSLLLKWGPLDDQRVQAIFNAVWHSPDLTGVYLECGCEPQEQHRWSASEVDPLTHLTFGVANLPSGRAVPCLVTMQRDEKEAVWLDFSLSIQALSQAFPEVGNAFWDVASTDDSSAAWIRQVEVWLAHLGRSVCAEVPFHFGLIGCESALDGTDGIMSVEEIPDIRNIGYLWPSEDGVRFFPRTGPL</sequence>
<dbReference type="Proteomes" id="UP001595952">
    <property type="component" value="Unassembled WGS sequence"/>
</dbReference>
<proteinExistence type="predicted"/>